<evidence type="ECO:0000259" key="6">
    <source>
        <dbReference type="Pfam" id="PF07980"/>
    </source>
</evidence>
<feature type="domain" description="SusD-like N-terminal" evidence="7">
    <location>
        <begin position="22"/>
        <end position="210"/>
    </location>
</feature>
<keyword evidence="5" id="KW-0998">Cell outer membrane</keyword>
<evidence type="ECO:0000313" key="9">
    <source>
        <dbReference type="Proteomes" id="UP000823847"/>
    </source>
</evidence>
<sequence>MKIKYLYSLLLCILACGCNDILEEHPKAIATETFYNTEDEIASALNGVYEPIHGSQFTSYFTLLEACPDNVYGKGSLASISDYAGFSTANITNMGSVWTALYRSIRNANAVIDKVPQSEVRENMKNQFLGEARFLRAFDYFALVRLWAGVPLRTEENMDIIEVPRASQEEIYQLILQDLEWAETYLPDSPRLLGTPSKWAAKTLLADVYLNLKEYEKARDKAKEVIDSGTYSLVRVETPDDYENIYGADLLTSTEEIFYFKYTDQKGWELMNFFHIDGDGYKPYGANWFSFYTYTDNPFYAEWDDADLRKQHMFYAWDIGFGDNTLLFKKYIDPNGTSNASNDWPIYRYPEVLLIYAEAANEANGGPTEEAMEHLNQVRRRSYGYDPDVASPVDLRSGDYNHDTFFELVIRERGYELILECKRWLDLLRTGLAEEYIQKGKGKTVNTEMFLWPIPVVETNYNTAIDPVKDQNPGY</sequence>
<dbReference type="EMBL" id="DXEN01000041">
    <property type="protein sequence ID" value="HIX86125.1"/>
    <property type="molecule type" value="Genomic_DNA"/>
</dbReference>
<evidence type="ECO:0000259" key="7">
    <source>
        <dbReference type="Pfam" id="PF14322"/>
    </source>
</evidence>
<comment type="subcellular location">
    <subcellularLocation>
        <location evidence="1">Cell outer membrane</location>
    </subcellularLocation>
</comment>
<comment type="similarity">
    <text evidence="2">Belongs to the SusD family.</text>
</comment>
<feature type="domain" description="RagB/SusD" evidence="6">
    <location>
        <begin position="327"/>
        <end position="475"/>
    </location>
</feature>
<dbReference type="Pfam" id="PF07980">
    <property type="entry name" value="SusD_RagB"/>
    <property type="match status" value="1"/>
</dbReference>
<dbReference type="AlphaFoldDB" id="A0A9D2BPX3"/>
<dbReference type="Gene3D" id="1.25.40.390">
    <property type="match status" value="1"/>
</dbReference>
<dbReference type="InterPro" id="IPR033985">
    <property type="entry name" value="SusD-like_N"/>
</dbReference>
<keyword evidence="4" id="KW-0472">Membrane</keyword>
<evidence type="ECO:0000256" key="3">
    <source>
        <dbReference type="ARBA" id="ARBA00022729"/>
    </source>
</evidence>
<evidence type="ECO:0000256" key="5">
    <source>
        <dbReference type="ARBA" id="ARBA00023237"/>
    </source>
</evidence>
<reference evidence="8" key="2">
    <citation type="submission" date="2021-04" db="EMBL/GenBank/DDBJ databases">
        <authorList>
            <person name="Gilroy R."/>
        </authorList>
    </citation>
    <scope>NUCLEOTIDE SEQUENCE</scope>
    <source>
        <strain evidence="8">ChiHecec2B26-12326</strain>
    </source>
</reference>
<reference evidence="8" key="1">
    <citation type="journal article" date="2021" name="PeerJ">
        <title>Extensive microbial diversity within the chicken gut microbiome revealed by metagenomics and culture.</title>
        <authorList>
            <person name="Gilroy R."/>
            <person name="Ravi A."/>
            <person name="Getino M."/>
            <person name="Pursley I."/>
            <person name="Horton D.L."/>
            <person name="Alikhan N.F."/>
            <person name="Baker D."/>
            <person name="Gharbi K."/>
            <person name="Hall N."/>
            <person name="Watson M."/>
            <person name="Adriaenssens E.M."/>
            <person name="Foster-Nyarko E."/>
            <person name="Jarju S."/>
            <person name="Secka A."/>
            <person name="Antonio M."/>
            <person name="Oren A."/>
            <person name="Chaudhuri R.R."/>
            <person name="La Ragione R."/>
            <person name="Hildebrand F."/>
            <person name="Pallen M.J."/>
        </authorList>
    </citation>
    <scope>NUCLEOTIDE SEQUENCE</scope>
    <source>
        <strain evidence="8">ChiHecec2B26-12326</strain>
    </source>
</reference>
<dbReference type="CDD" id="cd08977">
    <property type="entry name" value="SusD"/>
    <property type="match status" value="1"/>
</dbReference>
<proteinExistence type="inferred from homology"/>
<dbReference type="PROSITE" id="PS51257">
    <property type="entry name" value="PROKAR_LIPOPROTEIN"/>
    <property type="match status" value="1"/>
</dbReference>
<accession>A0A9D2BPX3</accession>
<evidence type="ECO:0000256" key="4">
    <source>
        <dbReference type="ARBA" id="ARBA00023136"/>
    </source>
</evidence>
<gene>
    <name evidence="8" type="ORF">H9848_05915</name>
</gene>
<evidence type="ECO:0000313" key="8">
    <source>
        <dbReference type="EMBL" id="HIX86125.1"/>
    </source>
</evidence>
<evidence type="ECO:0000256" key="1">
    <source>
        <dbReference type="ARBA" id="ARBA00004442"/>
    </source>
</evidence>
<comment type="caution">
    <text evidence="8">The sequence shown here is derived from an EMBL/GenBank/DDBJ whole genome shotgun (WGS) entry which is preliminary data.</text>
</comment>
<dbReference type="InterPro" id="IPR011990">
    <property type="entry name" value="TPR-like_helical_dom_sf"/>
</dbReference>
<protein>
    <submittedName>
        <fullName evidence="8">RagB/SusD family nutrient uptake outer membrane protein</fullName>
    </submittedName>
</protein>
<dbReference type="Proteomes" id="UP000823847">
    <property type="component" value="Unassembled WGS sequence"/>
</dbReference>
<organism evidence="8 9">
    <name type="scientific">Candidatus Parabacteroides intestinigallinarum</name>
    <dbReference type="NCBI Taxonomy" id="2838722"/>
    <lineage>
        <taxon>Bacteria</taxon>
        <taxon>Pseudomonadati</taxon>
        <taxon>Bacteroidota</taxon>
        <taxon>Bacteroidia</taxon>
        <taxon>Bacteroidales</taxon>
        <taxon>Tannerellaceae</taxon>
        <taxon>Parabacteroides</taxon>
    </lineage>
</organism>
<name>A0A9D2BPX3_9BACT</name>
<evidence type="ECO:0000256" key="2">
    <source>
        <dbReference type="ARBA" id="ARBA00006275"/>
    </source>
</evidence>
<dbReference type="InterPro" id="IPR012944">
    <property type="entry name" value="SusD_RagB_dom"/>
</dbReference>
<dbReference type="Pfam" id="PF14322">
    <property type="entry name" value="SusD-like_3"/>
    <property type="match status" value="1"/>
</dbReference>
<keyword evidence="3" id="KW-0732">Signal</keyword>
<dbReference type="GO" id="GO:0009279">
    <property type="term" value="C:cell outer membrane"/>
    <property type="evidence" value="ECO:0007669"/>
    <property type="project" value="UniProtKB-SubCell"/>
</dbReference>
<dbReference type="SUPFAM" id="SSF48452">
    <property type="entry name" value="TPR-like"/>
    <property type="match status" value="1"/>
</dbReference>